<dbReference type="SUPFAM" id="SSF63825">
    <property type="entry name" value="YWTD domain"/>
    <property type="match status" value="1"/>
</dbReference>
<comment type="caution">
    <text evidence="4">The sequence shown here is derived from an EMBL/GenBank/DDBJ whole genome shotgun (WGS) entry which is preliminary data.</text>
</comment>
<protein>
    <recommendedName>
        <fullName evidence="3">Thioredoxin domain-containing protein</fullName>
    </recommendedName>
</protein>
<dbReference type="InterPro" id="IPR045302">
    <property type="entry name" value="NHL2_NHL_rpt_dom"/>
</dbReference>
<dbReference type="InterPro" id="IPR036249">
    <property type="entry name" value="Thioredoxin-like_sf"/>
</dbReference>
<dbReference type="SFLD" id="SFLDG01135">
    <property type="entry name" value="C1.5.6:_HAD__Beta-PGM__Phospha"/>
    <property type="match status" value="1"/>
</dbReference>
<sequence>MAFPLFAPSSTTKLSSPYYPQSFKQFRPTIFFSLLQRRKQTQPQTPFSSRQNRNTIITCCLKLENSNAIETEEEKNTWGKVSAVLFDMDGVLCDSEESSRLAGVDVFAEMGVQVTTQDFIPFMGTGEANFLGGVARVKGVEGFNAGVTKKRFFEIYIDKYAKPNSGIGFPGALELITECKQSGLKVAVASSADRIKVNANLAAAGLPLSLFDAIVSADAFDNLKPAPDIFIAASKSLDIPPSECVVIEDALAGVQAAKAAQMRCIAITTTLSDETLKQAGPSLIRKEIRNISLKDILGGCGISNCPKEKMQGSHNIDYVKQVSPKMLKEETEAKVMEDTYPSDQSVISSRRLQGSRRDVLRYGSLGIALSCVAFVVANWKAMQYTSPKAISNLLFGVGHPIFEQNQGVPRSSRIQQFINYIADVEARGNAPTVPEFPSKLDWLNTAPLQFRRDLKGKVVLLDFWTYCCINCIHVLPDLEFLEKKYKDQPFTVVGVHSAKFDNEKDLEAIRNAVLRYNINHPVVNDGDMNLWRELGVSSWPTFAVVSPSGKLLAQIAGEGHRKDLDDLLEAALLFYGEKKMLENTPLSLSLEKDNDPRLLTSPLKFPGKLAVDALNNRLFISDSNHNRIVVTDLDGSFIVQIGSTGEEGLQDGSFDDATFNRPQGLAYNPRKNLLYVADTENHALREIDFVNESVRTLAGNGTKGSDYEGGEKGTSQVLNSPWDVSFDSNNEMVYIAMAGQHQIWQHDTIDGATRVFCGDGYERNLNGSSSKSTSFAQPSGISLSPDFKEIYVADSESSSIRAVDLRTGGSRSLAGGDPVFAENLFRFGDHDGVGSDVLLQHPLGVLCGKDGQIFIADSYNHKIKKLDPTSNRVVTLAGNGHAGFKDGLNLSAQFEHAYVTVSLLYFKLMFTTTHVRSEGCAKYLGLRSLGFAVQDQRGMLEVAWINWVKIAGGVYLRQLGSGEPAVLKCYFVRGKLSEPSGIAEAGNGKIFIADTNNSVIRYLDLSDEVAEVLTLELKGVKPPAPKSKSLKRLRRRSLADTQTIIVDGVSSKEGNLHLKISVPEGYHFSKEARSKFNVEIEPDNVVLIQPLDGNLSPEGSASLYFKRSSSTPSIGRINCKVYYCKEDEVCLYQSLSFEVPFKEEEENSIPAEITLPFAVKPKVSTGGLSAAR</sequence>
<dbReference type="PANTHER" id="PTHR46388">
    <property type="entry name" value="NHL REPEAT-CONTAINING PROTEIN 2"/>
    <property type="match status" value="1"/>
</dbReference>
<dbReference type="InterPro" id="IPR006439">
    <property type="entry name" value="HAD-SF_hydro_IA"/>
</dbReference>
<dbReference type="InterPro" id="IPR041492">
    <property type="entry name" value="HAD_2"/>
</dbReference>
<dbReference type="InterPro" id="IPR013766">
    <property type="entry name" value="Thioredoxin_domain"/>
</dbReference>
<proteinExistence type="predicted"/>
<dbReference type="Pfam" id="PF13419">
    <property type="entry name" value="HAD_2"/>
    <property type="match status" value="1"/>
</dbReference>
<name>A0A835IP23_9MAGN</name>
<accession>A0A835IP23</accession>
<keyword evidence="1" id="KW-0677">Repeat</keyword>
<dbReference type="CDD" id="cd14951">
    <property type="entry name" value="NHL-2_like"/>
    <property type="match status" value="1"/>
</dbReference>
<dbReference type="InterPro" id="IPR036412">
    <property type="entry name" value="HAD-like_sf"/>
</dbReference>
<keyword evidence="5" id="KW-1185">Reference proteome</keyword>
<dbReference type="Gene3D" id="3.40.30.10">
    <property type="entry name" value="Glutaredoxin"/>
    <property type="match status" value="1"/>
</dbReference>
<dbReference type="EMBL" id="JADFTS010000002">
    <property type="protein sequence ID" value="KAF9620759.1"/>
    <property type="molecule type" value="Genomic_DNA"/>
</dbReference>
<dbReference type="PANTHER" id="PTHR46388:SF2">
    <property type="entry name" value="NHL REPEAT-CONTAINING PROTEIN 2"/>
    <property type="match status" value="1"/>
</dbReference>
<dbReference type="PROSITE" id="PS51125">
    <property type="entry name" value="NHL"/>
    <property type="match status" value="1"/>
</dbReference>
<dbReference type="FunFam" id="2.120.10.30:FF:000081">
    <property type="entry name" value="NHL repeat-containing protein 2"/>
    <property type="match status" value="1"/>
</dbReference>
<dbReference type="Pfam" id="PF13905">
    <property type="entry name" value="Thioredoxin_8"/>
    <property type="match status" value="1"/>
</dbReference>
<feature type="domain" description="Thioredoxin" evidence="3">
    <location>
        <begin position="424"/>
        <end position="573"/>
    </location>
</feature>
<dbReference type="InterPro" id="IPR001258">
    <property type="entry name" value="NHL_repeat"/>
</dbReference>
<dbReference type="InterPro" id="IPR012336">
    <property type="entry name" value="Thioredoxin-like_fold"/>
</dbReference>
<dbReference type="PROSITE" id="PS51352">
    <property type="entry name" value="THIOREDOXIN_2"/>
    <property type="match status" value="1"/>
</dbReference>
<dbReference type="InterPro" id="IPR023214">
    <property type="entry name" value="HAD_sf"/>
</dbReference>
<evidence type="ECO:0000313" key="4">
    <source>
        <dbReference type="EMBL" id="KAF9620759.1"/>
    </source>
</evidence>
<reference evidence="4 5" key="1">
    <citation type="submission" date="2020-10" db="EMBL/GenBank/DDBJ databases">
        <title>The Coptis chinensis genome and diversification of protoberbering-type alkaloids.</title>
        <authorList>
            <person name="Wang B."/>
            <person name="Shu S."/>
            <person name="Song C."/>
            <person name="Liu Y."/>
        </authorList>
    </citation>
    <scope>NUCLEOTIDE SEQUENCE [LARGE SCALE GENOMIC DNA]</scope>
    <source>
        <strain evidence="4">HL-2020</strain>
        <tissue evidence="4">Leaf</tissue>
    </source>
</reference>
<dbReference type="InterPro" id="IPR011042">
    <property type="entry name" value="6-blade_b-propeller_TolB-like"/>
</dbReference>
<dbReference type="SUPFAM" id="SSF56784">
    <property type="entry name" value="HAD-like"/>
    <property type="match status" value="1"/>
</dbReference>
<dbReference type="CDD" id="cd07505">
    <property type="entry name" value="HAD_BPGM-like"/>
    <property type="match status" value="1"/>
</dbReference>
<dbReference type="AlphaFoldDB" id="A0A835IP23"/>
<dbReference type="SUPFAM" id="SSF52833">
    <property type="entry name" value="Thioredoxin-like"/>
    <property type="match status" value="1"/>
</dbReference>
<dbReference type="FunFam" id="3.40.30.10:FF:000320">
    <property type="entry name" value="NHL repeat-containing protein 2"/>
    <property type="match status" value="1"/>
</dbReference>
<dbReference type="Pfam" id="PF01436">
    <property type="entry name" value="NHL"/>
    <property type="match status" value="1"/>
</dbReference>
<organism evidence="4 5">
    <name type="scientific">Coptis chinensis</name>
    <dbReference type="NCBI Taxonomy" id="261450"/>
    <lineage>
        <taxon>Eukaryota</taxon>
        <taxon>Viridiplantae</taxon>
        <taxon>Streptophyta</taxon>
        <taxon>Embryophyta</taxon>
        <taxon>Tracheophyta</taxon>
        <taxon>Spermatophyta</taxon>
        <taxon>Magnoliopsida</taxon>
        <taxon>Ranunculales</taxon>
        <taxon>Ranunculaceae</taxon>
        <taxon>Coptidoideae</taxon>
        <taxon>Coptis</taxon>
    </lineage>
</organism>
<evidence type="ECO:0000256" key="2">
    <source>
        <dbReference type="PROSITE-ProRule" id="PRU00504"/>
    </source>
</evidence>
<dbReference type="Proteomes" id="UP000631114">
    <property type="component" value="Unassembled WGS sequence"/>
</dbReference>
<dbReference type="SFLD" id="SFLDS00003">
    <property type="entry name" value="Haloacid_Dehalogenase"/>
    <property type="match status" value="1"/>
</dbReference>
<dbReference type="InterPro" id="IPR023198">
    <property type="entry name" value="PGP-like_dom2"/>
</dbReference>
<evidence type="ECO:0000259" key="3">
    <source>
        <dbReference type="PROSITE" id="PS51352"/>
    </source>
</evidence>
<feature type="repeat" description="NHL" evidence="2">
    <location>
        <begin position="839"/>
        <end position="869"/>
    </location>
</feature>
<dbReference type="OrthoDB" id="273823at2759"/>
<dbReference type="SUPFAM" id="SSF101898">
    <property type="entry name" value="NHL repeat"/>
    <property type="match status" value="1"/>
</dbReference>
<dbReference type="InterPro" id="IPR000033">
    <property type="entry name" value="LDLR_classB_rpt"/>
</dbReference>
<evidence type="ECO:0000256" key="1">
    <source>
        <dbReference type="ARBA" id="ARBA00022737"/>
    </source>
</evidence>
<dbReference type="Gene3D" id="2.120.10.30">
    <property type="entry name" value="TolB, C-terminal domain"/>
    <property type="match status" value="2"/>
</dbReference>
<gene>
    <name evidence="4" type="ORF">IFM89_014363</name>
</gene>
<dbReference type="Gene3D" id="3.40.50.1000">
    <property type="entry name" value="HAD superfamily/HAD-like"/>
    <property type="match status" value="1"/>
</dbReference>
<evidence type="ECO:0000313" key="5">
    <source>
        <dbReference type="Proteomes" id="UP000631114"/>
    </source>
</evidence>
<dbReference type="NCBIfam" id="TIGR01509">
    <property type="entry name" value="HAD-SF-IA-v3"/>
    <property type="match status" value="1"/>
</dbReference>
<dbReference type="PRINTS" id="PR00413">
    <property type="entry name" value="HADHALOGNASE"/>
</dbReference>
<dbReference type="SFLD" id="SFLDG01129">
    <property type="entry name" value="C1.5:_HAD__Beta-PGM__Phosphata"/>
    <property type="match status" value="1"/>
</dbReference>
<dbReference type="SMART" id="SM00135">
    <property type="entry name" value="LY"/>
    <property type="match status" value="2"/>
</dbReference>
<dbReference type="Gene3D" id="1.10.150.240">
    <property type="entry name" value="Putative phosphatase, domain 2"/>
    <property type="match status" value="1"/>
</dbReference>